<evidence type="ECO:0000256" key="1">
    <source>
        <dbReference type="SAM" id="MobiDB-lite"/>
    </source>
</evidence>
<dbReference type="SUPFAM" id="SSF103473">
    <property type="entry name" value="MFS general substrate transporter"/>
    <property type="match status" value="1"/>
</dbReference>
<feature type="compositionally biased region" description="Basic residues" evidence="1">
    <location>
        <begin position="332"/>
        <end position="343"/>
    </location>
</feature>
<feature type="compositionally biased region" description="Basic residues" evidence="1">
    <location>
        <begin position="356"/>
        <end position="386"/>
    </location>
</feature>
<protein>
    <submittedName>
        <fullName evidence="2">MFS transporter</fullName>
    </submittedName>
</protein>
<evidence type="ECO:0000313" key="3">
    <source>
        <dbReference type="Proteomes" id="UP000265361"/>
    </source>
</evidence>
<feature type="region of interest" description="Disordered" evidence="1">
    <location>
        <begin position="316"/>
        <end position="435"/>
    </location>
</feature>
<proteinExistence type="predicted"/>
<comment type="caution">
    <text evidence="2">The sequence shown here is derived from an EMBL/GenBank/DDBJ whole genome shotgun (WGS) entry which is preliminary data.</text>
</comment>
<dbReference type="EMBL" id="QWED01000145">
    <property type="protein sequence ID" value="RIJ13987.1"/>
    <property type="molecule type" value="Genomic_DNA"/>
</dbReference>
<evidence type="ECO:0000313" key="2">
    <source>
        <dbReference type="EMBL" id="RIJ13987.1"/>
    </source>
</evidence>
<reference evidence="2 3" key="1">
    <citation type="submission" date="2018-08" db="EMBL/GenBank/DDBJ databases">
        <title>Genome Sequence of Clavibacter michiganensis Subspecies type strains, and the Atypical Peach-Colored Strains Isolated from Tomato.</title>
        <authorList>
            <person name="Osdaghi E."/>
            <person name="Portier P."/>
            <person name="Briand M."/>
            <person name="Jacques M.-A."/>
        </authorList>
    </citation>
    <scope>NUCLEOTIDE SEQUENCE [LARGE SCALE GENOMIC DNA]</scope>
    <source>
        <strain evidence="2 3">CFBP 7577</strain>
    </source>
</reference>
<dbReference type="Pfam" id="PF07690">
    <property type="entry name" value="MFS_1"/>
    <property type="match status" value="1"/>
</dbReference>
<dbReference type="PANTHER" id="PTHR23534:SF1">
    <property type="entry name" value="MAJOR FACILITATOR SUPERFAMILY PROTEIN"/>
    <property type="match status" value="1"/>
</dbReference>
<sequence length="435" mass="44787">MIGSGANADVGRFRSRPLRALVAAQVAASTGAGLSLTIASVAVLELSGSERIAGLAQTAIVVGASVLTIPVSRLAARAGRRWSLGLAYALAMLGALVCAAAIAASAWEAVLFGLTLVGGGTVAGLAARFAAAETARRPRDAALAIALVLWASTVGSVVGPNLVSLTGVGASSGAFMLLAALYAIAALVVMLAVPSSPPRPSRARARSSPATVMRVLRGRPAASAGIGLSAIVHVTMVALMAMAPVHLHHDMAPDAVVGLVMSGHLAAMYGLSPLFGLVIARHGTRGSAIASMIIVCCAGGHPRAVRLRRRTGLRTRLGAPRHRVVHGDGRRIRARGRGTRARRATRDAGDDGPRDQRRRRSGQRRRRGHRRRAGLRRPCHRVRRRGGTRDGRRLMGGPASPVQTSAARGGGAPASGVDRDDEPVIGPASERGGTP</sequence>
<dbReference type="PANTHER" id="PTHR23534">
    <property type="entry name" value="MFS PERMEASE"/>
    <property type="match status" value="1"/>
</dbReference>
<dbReference type="InterPro" id="IPR011701">
    <property type="entry name" value="MFS"/>
</dbReference>
<dbReference type="CDD" id="cd06174">
    <property type="entry name" value="MFS"/>
    <property type="match status" value="1"/>
</dbReference>
<dbReference type="Gene3D" id="1.20.1250.20">
    <property type="entry name" value="MFS general substrate transporter like domains"/>
    <property type="match status" value="1"/>
</dbReference>
<dbReference type="GO" id="GO:0022857">
    <property type="term" value="F:transmembrane transporter activity"/>
    <property type="evidence" value="ECO:0007669"/>
    <property type="project" value="InterPro"/>
</dbReference>
<gene>
    <name evidence="2" type="ORF">DZF97_06435</name>
</gene>
<dbReference type="AlphaFoldDB" id="A0A399QA87"/>
<feature type="compositionally biased region" description="Basic and acidic residues" evidence="1">
    <location>
        <begin position="344"/>
        <end position="355"/>
    </location>
</feature>
<name>A0A399QA87_9MICO</name>
<accession>A0A399QA87</accession>
<organism evidence="2 3">
    <name type="scientific">Clavibacter nebraskensis</name>
    <dbReference type="NCBI Taxonomy" id="31963"/>
    <lineage>
        <taxon>Bacteria</taxon>
        <taxon>Bacillati</taxon>
        <taxon>Actinomycetota</taxon>
        <taxon>Actinomycetes</taxon>
        <taxon>Micrococcales</taxon>
        <taxon>Microbacteriaceae</taxon>
        <taxon>Clavibacter</taxon>
    </lineage>
</organism>
<dbReference type="InterPro" id="IPR036259">
    <property type="entry name" value="MFS_trans_sf"/>
</dbReference>
<dbReference type="Proteomes" id="UP000265361">
    <property type="component" value="Unassembled WGS sequence"/>
</dbReference>